<evidence type="ECO:0000259" key="2">
    <source>
        <dbReference type="Pfam" id="PF24729"/>
    </source>
</evidence>
<dbReference type="OrthoDB" id="7774727at2"/>
<reference evidence="3" key="1">
    <citation type="submission" date="2022-10" db="EMBL/GenBank/DDBJ databases">
        <title>Complete genome sequence of Agrobacterium salinitolerans CFBP5507.</title>
        <authorList>
            <person name="Tchabashvili S."/>
            <person name="Yen H.-C."/>
            <person name="Haryono M."/>
            <person name="Lin Y.-C."/>
            <person name="Lai E.-M."/>
            <person name="Kuo C.-H."/>
        </authorList>
    </citation>
    <scope>NUCLEOTIDE SEQUENCE</scope>
    <source>
        <strain evidence="3">CFBP5507</strain>
    </source>
</reference>
<sequence length="76" mass="8431">MTTRVDSASDDRTVNNTMRHAYRVLSPEEKAAMGEIKDMGLAFHDRIAALGNSREVSLAKTKVEEAVMWAVKHLTA</sequence>
<dbReference type="KEGG" id="asal:CFBP5507_07880"/>
<dbReference type="AlphaFoldDB" id="A0A4Z1QZZ5"/>
<dbReference type="EMBL" id="CP109968">
    <property type="protein sequence ID" value="UYZ06181.1"/>
    <property type="molecule type" value="Genomic_DNA"/>
</dbReference>
<protein>
    <recommendedName>
        <fullName evidence="2">Acb2/Tad1 hairpin domain-containing protein</fullName>
    </recommendedName>
</protein>
<dbReference type="Pfam" id="PF24729">
    <property type="entry name" value="Acb2_Tad1_hairpin"/>
    <property type="match status" value="1"/>
</dbReference>
<feature type="domain" description="Acb2/Tad1 hairpin" evidence="2">
    <location>
        <begin position="17"/>
        <end position="75"/>
    </location>
</feature>
<evidence type="ECO:0000313" key="3">
    <source>
        <dbReference type="EMBL" id="UYZ06181.1"/>
    </source>
</evidence>
<dbReference type="RefSeq" id="WP_137410565.1">
    <property type="nucleotide sequence ID" value="NZ_CP109968.1"/>
</dbReference>
<proteinExistence type="predicted"/>
<organism evidence="3 4">
    <name type="scientific">Agrobacterium salinitolerans</name>
    <dbReference type="NCBI Taxonomy" id="1183413"/>
    <lineage>
        <taxon>Bacteria</taxon>
        <taxon>Pseudomonadati</taxon>
        <taxon>Pseudomonadota</taxon>
        <taxon>Alphaproteobacteria</taxon>
        <taxon>Hyphomicrobiales</taxon>
        <taxon>Rhizobiaceae</taxon>
        <taxon>Rhizobium/Agrobacterium group</taxon>
        <taxon>Agrobacterium</taxon>
    </lineage>
</organism>
<dbReference type="InterPro" id="IPR056098">
    <property type="entry name" value="Acb2/Tad1_hairpin"/>
</dbReference>
<dbReference type="Proteomes" id="UP000298735">
    <property type="component" value="Chromosome Circular"/>
</dbReference>
<keyword evidence="1" id="KW-0547">Nucleotide-binding</keyword>
<gene>
    <name evidence="3" type="ORF">CFBP5507_07880</name>
</gene>
<evidence type="ECO:0000256" key="1">
    <source>
        <dbReference type="ARBA" id="ARBA00022741"/>
    </source>
</evidence>
<name>A0A4Z1QZZ5_9HYPH</name>
<dbReference type="GO" id="GO:0000166">
    <property type="term" value="F:nucleotide binding"/>
    <property type="evidence" value="ECO:0007669"/>
    <property type="project" value="UniProtKB-KW"/>
</dbReference>
<accession>A0A4Z1QZZ5</accession>
<evidence type="ECO:0000313" key="4">
    <source>
        <dbReference type="Proteomes" id="UP000298735"/>
    </source>
</evidence>